<organism evidence="1 2">
    <name type="scientific">Blastococcus carthaginiensis</name>
    <dbReference type="NCBI Taxonomy" id="3050034"/>
    <lineage>
        <taxon>Bacteria</taxon>
        <taxon>Bacillati</taxon>
        <taxon>Actinomycetota</taxon>
        <taxon>Actinomycetes</taxon>
        <taxon>Geodermatophilales</taxon>
        <taxon>Geodermatophilaceae</taxon>
        <taxon>Blastococcus</taxon>
    </lineage>
</organism>
<evidence type="ECO:0000313" key="1">
    <source>
        <dbReference type="EMBL" id="MDP5184793.1"/>
    </source>
</evidence>
<keyword evidence="2" id="KW-1185">Reference proteome</keyword>
<gene>
    <name evidence="1" type="ORF">QOZ88_19340</name>
</gene>
<evidence type="ECO:0000313" key="2">
    <source>
        <dbReference type="Proteomes" id="UP001233673"/>
    </source>
</evidence>
<comment type="caution">
    <text evidence="1">The sequence shown here is derived from an EMBL/GenBank/DDBJ whole genome shotgun (WGS) entry which is preliminary data.</text>
</comment>
<proteinExistence type="predicted"/>
<accession>A0ABT9IGU8</accession>
<reference evidence="2" key="1">
    <citation type="submission" date="2023-05" db="EMBL/GenBank/DDBJ databases">
        <title>Draft genome of Pseudofrankia sp. BMG5.37.</title>
        <authorList>
            <person name="Gtari M."/>
            <person name="Ghodhbane F."/>
            <person name="Sbissi I."/>
        </authorList>
    </citation>
    <scope>NUCLEOTIDE SEQUENCE [LARGE SCALE GENOMIC DNA]</scope>
    <source>
        <strain evidence="2">BMG 814</strain>
    </source>
</reference>
<dbReference type="Proteomes" id="UP001233673">
    <property type="component" value="Unassembled WGS sequence"/>
</dbReference>
<name>A0ABT9IGU8_9ACTN</name>
<sequence>MNRKPHDFDAAWAEEDDEPIVVKLLDREWQCKRPSEVPAALLLRLDRLMLAATAGDVPDDLVIDDSLSPESILRQLAGDTNVDAWLAAGLSYRRLSAVSQHLNSRYRGQSTAAA</sequence>
<protein>
    <submittedName>
        <fullName evidence="1">Uncharacterized protein</fullName>
    </submittedName>
</protein>
<dbReference type="RefSeq" id="WP_306001338.1">
    <property type="nucleotide sequence ID" value="NZ_JASNFN010000031.1"/>
</dbReference>
<dbReference type="EMBL" id="JASNFN010000031">
    <property type="protein sequence ID" value="MDP5184793.1"/>
    <property type="molecule type" value="Genomic_DNA"/>
</dbReference>